<gene>
    <name evidence="1" type="ORF">SAMN02745196_02911</name>
</gene>
<reference evidence="1 2" key="1">
    <citation type="submission" date="2016-11" db="EMBL/GenBank/DDBJ databases">
        <authorList>
            <person name="Jaros S."/>
            <person name="Januszkiewicz K."/>
            <person name="Wedrychowicz H."/>
        </authorList>
    </citation>
    <scope>NUCLEOTIDE SEQUENCE [LARGE SCALE GENOMIC DNA]</scope>
    <source>
        <strain evidence="1 2">DSM 3089</strain>
    </source>
</reference>
<evidence type="ECO:0000313" key="1">
    <source>
        <dbReference type="EMBL" id="SHI10944.1"/>
    </source>
</evidence>
<dbReference type="STRING" id="1121306.SAMN02745196_02911"/>
<dbReference type="InterPro" id="IPR025984">
    <property type="entry name" value="DCTPP"/>
</dbReference>
<sequence length="115" mass="13001">MIALRKEDFNIMANITAIEKLKAELICIIGDLFKVLCKGSNIAQDAILNCISGAIILLYLLANRLGYSHIAVDECMKRKLKEGIIEEDPLEKDNKDLTKLYSHLKDRDFGGKNEY</sequence>
<name>A0A1M5YGC3_9CLOT</name>
<accession>A0A1M5YGC3</accession>
<organism evidence="1 2">
    <name type="scientific">Clostridium collagenovorans DSM 3089</name>
    <dbReference type="NCBI Taxonomy" id="1121306"/>
    <lineage>
        <taxon>Bacteria</taxon>
        <taxon>Bacillati</taxon>
        <taxon>Bacillota</taxon>
        <taxon>Clostridia</taxon>
        <taxon>Eubacteriales</taxon>
        <taxon>Clostridiaceae</taxon>
        <taxon>Clostridium</taxon>
    </lineage>
</organism>
<evidence type="ECO:0000313" key="2">
    <source>
        <dbReference type="Proteomes" id="UP000184526"/>
    </source>
</evidence>
<dbReference type="EMBL" id="FQXP01000014">
    <property type="protein sequence ID" value="SHI10944.1"/>
    <property type="molecule type" value="Genomic_DNA"/>
</dbReference>
<dbReference type="GO" id="GO:0009143">
    <property type="term" value="P:nucleoside triphosphate catabolic process"/>
    <property type="evidence" value="ECO:0007669"/>
    <property type="project" value="InterPro"/>
</dbReference>
<dbReference type="Pfam" id="PF12643">
    <property type="entry name" value="MazG-like"/>
    <property type="match status" value="1"/>
</dbReference>
<dbReference type="AlphaFoldDB" id="A0A1M5YGC3"/>
<dbReference type="Proteomes" id="UP000184526">
    <property type="component" value="Unassembled WGS sequence"/>
</dbReference>
<dbReference type="GO" id="GO:0047429">
    <property type="term" value="F:nucleoside triphosphate diphosphatase activity"/>
    <property type="evidence" value="ECO:0007669"/>
    <property type="project" value="InterPro"/>
</dbReference>
<protein>
    <submittedName>
        <fullName evidence="1">MazG-like family protein</fullName>
    </submittedName>
</protein>
<keyword evidence="2" id="KW-1185">Reference proteome</keyword>
<proteinExistence type="predicted"/>